<dbReference type="Pfam" id="PF00213">
    <property type="entry name" value="OSCP"/>
    <property type="match status" value="2"/>
</dbReference>
<evidence type="ECO:0000313" key="9">
    <source>
        <dbReference type="Proteomes" id="UP000775213"/>
    </source>
</evidence>
<comment type="subcellular location">
    <subcellularLocation>
        <location evidence="1">Membrane</location>
    </subcellularLocation>
</comment>
<dbReference type="EMBL" id="JAGFBR010000004">
    <property type="protein sequence ID" value="KAH0468200.1"/>
    <property type="molecule type" value="Genomic_DNA"/>
</dbReference>
<dbReference type="HAMAP" id="MF_01416">
    <property type="entry name" value="ATP_synth_delta_bact"/>
    <property type="match status" value="1"/>
</dbReference>
<dbReference type="InterPro" id="IPR000711">
    <property type="entry name" value="ATPase_OSCP/dsu"/>
</dbReference>
<organism evidence="8 9">
    <name type="scientific">Dendrobium chrysotoxum</name>
    <name type="common">Orchid</name>
    <dbReference type="NCBI Taxonomy" id="161865"/>
    <lineage>
        <taxon>Eukaryota</taxon>
        <taxon>Viridiplantae</taxon>
        <taxon>Streptophyta</taxon>
        <taxon>Embryophyta</taxon>
        <taxon>Tracheophyta</taxon>
        <taxon>Spermatophyta</taxon>
        <taxon>Magnoliopsida</taxon>
        <taxon>Liliopsida</taxon>
        <taxon>Asparagales</taxon>
        <taxon>Orchidaceae</taxon>
        <taxon>Epidendroideae</taxon>
        <taxon>Malaxideae</taxon>
        <taxon>Dendrobiinae</taxon>
        <taxon>Dendrobium</taxon>
    </lineage>
</organism>
<evidence type="ECO:0000256" key="2">
    <source>
        <dbReference type="ARBA" id="ARBA00007046"/>
    </source>
</evidence>
<reference evidence="8 9" key="1">
    <citation type="journal article" date="2021" name="Hortic Res">
        <title>Chromosome-scale assembly of the Dendrobium chrysotoxum genome enhances the understanding of orchid evolution.</title>
        <authorList>
            <person name="Zhang Y."/>
            <person name="Zhang G.Q."/>
            <person name="Zhang D."/>
            <person name="Liu X.D."/>
            <person name="Xu X.Y."/>
            <person name="Sun W.H."/>
            <person name="Yu X."/>
            <person name="Zhu X."/>
            <person name="Wang Z.W."/>
            <person name="Zhao X."/>
            <person name="Zhong W.Y."/>
            <person name="Chen H."/>
            <person name="Yin W.L."/>
            <person name="Huang T."/>
            <person name="Niu S.C."/>
            <person name="Liu Z.J."/>
        </authorList>
    </citation>
    <scope>NUCLEOTIDE SEQUENCE [LARGE SCALE GENOMIC DNA]</scope>
    <source>
        <strain evidence="8">Lindl</strain>
    </source>
</reference>
<gene>
    <name evidence="8" type="ORF">IEQ34_003233</name>
</gene>
<keyword evidence="5" id="KW-0406">Ion transport</keyword>
<keyword evidence="6" id="KW-0472">Membrane</keyword>
<evidence type="ECO:0000256" key="4">
    <source>
        <dbReference type="ARBA" id="ARBA00022781"/>
    </source>
</evidence>
<dbReference type="GO" id="GO:0016020">
    <property type="term" value="C:membrane"/>
    <property type="evidence" value="ECO:0007669"/>
    <property type="project" value="UniProtKB-SubCell"/>
</dbReference>
<evidence type="ECO:0000256" key="5">
    <source>
        <dbReference type="ARBA" id="ARBA00023065"/>
    </source>
</evidence>
<accession>A0AAV7HLI9</accession>
<sequence length="235" mass="26000">MALSGRLRSGFPLFRSLLRTGAAFSQRSIADPSFASPKLAASEHLRCFATKAKESEASIKLPLSLFGGTGNYASALFLTAAKANLLDKVESEILDVVEASKRSRLFSNFIKDLSIPRETRVKAVTEIFSEAGFTDVTKNFLAFAMKVIIGEKMVVMLASHSFEAIEPLPEQEEKELKQTLQNILGAGKTAKIQQKIDPRILGGLVIEFDQKVFDMSIKTRAKQMEEFLRQPLHFG</sequence>
<evidence type="ECO:0000256" key="7">
    <source>
        <dbReference type="ARBA" id="ARBA00023310"/>
    </source>
</evidence>
<dbReference type="Proteomes" id="UP000775213">
    <property type="component" value="Unassembled WGS sequence"/>
</dbReference>
<proteinExistence type="inferred from homology"/>
<dbReference type="InterPro" id="IPR026015">
    <property type="entry name" value="ATP_synth_OSCP/delta_N_sf"/>
</dbReference>
<keyword evidence="7" id="KW-0066">ATP synthesis</keyword>
<keyword evidence="9" id="KW-1185">Reference proteome</keyword>
<keyword evidence="3" id="KW-0813">Transport</keyword>
<comment type="similarity">
    <text evidence="2">Belongs to the ATPase delta chain family.</text>
</comment>
<evidence type="ECO:0000313" key="8">
    <source>
        <dbReference type="EMBL" id="KAH0468200.1"/>
    </source>
</evidence>
<evidence type="ECO:0000256" key="6">
    <source>
        <dbReference type="ARBA" id="ARBA00023136"/>
    </source>
</evidence>
<dbReference type="AlphaFoldDB" id="A0AAV7HLI9"/>
<evidence type="ECO:0000256" key="3">
    <source>
        <dbReference type="ARBA" id="ARBA00022448"/>
    </source>
</evidence>
<evidence type="ECO:0008006" key="10">
    <source>
        <dbReference type="Google" id="ProtNLM"/>
    </source>
</evidence>
<dbReference type="SUPFAM" id="SSF47928">
    <property type="entry name" value="N-terminal domain of the delta subunit of the F1F0-ATP synthase"/>
    <property type="match status" value="1"/>
</dbReference>
<name>A0AAV7HLI9_DENCH</name>
<keyword evidence="4" id="KW-0375">Hydrogen ion transport</keyword>
<comment type="caution">
    <text evidence="8">The sequence shown here is derived from an EMBL/GenBank/DDBJ whole genome shotgun (WGS) entry which is preliminary data.</text>
</comment>
<dbReference type="PRINTS" id="PR00125">
    <property type="entry name" value="ATPASEDELTA"/>
</dbReference>
<dbReference type="PANTHER" id="PTHR11910">
    <property type="entry name" value="ATP SYNTHASE DELTA CHAIN"/>
    <property type="match status" value="1"/>
</dbReference>
<evidence type="ECO:0000256" key="1">
    <source>
        <dbReference type="ARBA" id="ARBA00004370"/>
    </source>
</evidence>
<dbReference type="GO" id="GO:0046933">
    <property type="term" value="F:proton-transporting ATP synthase activity, rotational mechanism"/>
    <property type="evidence" value="ECO:0007669"/>
    <property type="project" value="InterPro"/>
</dbReference>
<protein>
    <recommendedName>
        <fullName evidence="10">ATP synthase subunit O, mitochondrial</fullName>
    </recommendedName>
</protein>
<dbReference type="Gene3D" id="1.10.520.20">
    <property type="entry name" value="N-terminal domain of the delta subunit of the F1F0-ATP synthase"/>
    <property type="match status" value="1"/>
</dbReference>